<sequence>MGKMDIRNDENDGLEVLGEWKKMSKAKIAEAVKIYKGSKGIERTLADKKYSAGCQQYFETDDYSNGNTETAGYKFCCEMLDYCKWYNQTWFVVTMGMVILIIMISCIIGSCCCLCGGRGRGGKDSKEIESSEENDDYLICE</sequence>
<reference evidence="3" key="1">
    <citation type="submission" date="2017-10" db="EMBL/GenBank/DDBJ databases">
        <title>Rapid genome shrinkage in a self-fertile nematode reveals novel sperm competition proteins.</title>
        <authorList>
            <person name="Yin D."/>
            <person name="Schwarz E.M."/>
            <person name="Thomas C.G."/>
            <person name="Felde R.L."/>
            <person name="Korf I.F."/>
            <person name="Cutter A.D."/>
            <person name="Schartner C.M."/>
            <person name="Ralston E.J."/>
            <person name="Meyer B.J."/>
            <person name="Haag E.S."/>
        </authorList>
    </citation>
    <scope>NUCLEOTIDE SEQUENCE [LARGE SCALE GENOMIC DNA]</scope>
    <source>
        <strain evidence="3">JU1422</strain>
    </source>
</reference>
<name>A0A2G5SHB4_9PELO</name>
<evidence type="ECO:0000313" key="3">
    <source>
        <dbReference type="Proteomes" id="UP000230233"/>
    </source>
</evidence>
<evidence type="ECO:0000256" key="1">
    <source>
        <dbReference type="SAM" id="Phobius"/>
    </source>
</evidence>
<organism evidence="2 3">
    <name type="scientific">Caenorhabditis nigoni</name>
    <dbReference type="NCBI Taxonomy" id="1611254"/>
    <lineage>
        <taxon>Eukaryota</taxon>
        <taxon>Metazoa</taxon>
        <taxon>Ecdysozoa</taxon>
        <taxon>Nematoda</taxon>
        <taxon>Chromadorea</taxon>
        <taxon>Rhabditida</taxon>
        <taxon>Rhabditina</taxon>
        <taxon>Rhabditomorpha</taxon>
        <taxon>Rhabditoidea</taxon>
        <taxon>Rhabditidae</taxon>
        <taxon>Peloderinae</taxon>
        <taxon>Caenorhabditis</taxon>
    </lineage>
</organism>
<proteinExistence type="predicted"/>
<dbReference type="AlphaFoldDB" id="A0A2G5SHB4"/>
<keyword evidence="3" id="KW-1185">Reference proteome</keyword>
<feature type="transmembrane region" description="Helical" evidence="1">
    <location>
        <begin position="90"/>
        <end position="116"/>
    </location>
</feature>
<comment type="caution">
    <text evidence="2">The sequence shown here is derived from an EMBL/GenBank/DDBJ whole genome shotgun (WGS) entry which is preliminary data.</text>
</comment>
<dbReference type="Proteomes" id="UP000230233">
    <property type="component" value="Unassembled WGS sequence"/>
</dbReference>
<keyword evidence="1" id="KW-1133">Transmembrane helix</keyword>
<protein>
    <submittedName>
        <fullName evidence="2">Uncharacterized protein</fullName>
    </submittedName>
</protein>
<evidence type="ECO:0000313" key="2">
    <source>
        <dbReference type="EMBL" id="PIC14440.1"/>
    </source>
</evidence>
<keyword evidence="1" id="KW-0812">Transmembrane</keyword>
<dbReference type="OrthoDB" id="5875066at2759"/>
<accession>A0A2G5SHB4</accession>
<keyword evidence="1" id="KW-0472">Membrane</keyword>
<dbReference type="EMBL" id="PDUG01000007">
    <property type="protein sequence ID" value="PIC14440.1"/>
    <property type="molecule type" value="Genomic_DNA"/>
</dbReference>
<gene>
    <name evidence="2" type="ORF">B9Z55_026758</name>
</gene>